<evidence type="ECO:0000313" key="4">
    <source>
        <dbReference type="Proteomes" id="UP000191672"/>
    </source>
</evidence>
<keyword evidence="1" id="KW-0443">Lipid metabolism</keyword>
<dbReference type="EC" id="1.2.1.84" evidence="1"/>
<dbReference type="InterPro" id="IPR026055">
    <property type="entry name" value="FAR"/>
</dbReference>
<dbReference type="InterPro" id="IPR013120">
    <property type="entry name" value="FAR_NAD-bd"/>
</dbReference>
<dbReference type="GO" id="GO:0035336">
    <property type="term" value="P:long-chain fatty-acyl-CoA metabolic process"/>
    <property type="evidence" value="ECO:0007669"/>
    <property type="project" value="TreeGrafter"/>
</dbReference>
<evidence type="ECO:0000259" key="2">
    <source>
        <dbReference type="Pfam" id="PF07993"/>
    </source>
</evidence>
<dbReference type="GO" id="GO:0102965">
    <property type="term" value="F:alcohol-forming long-chain fatty acyl-CoA reductase activity"/>
    <property type="evidence" value="ECO:0007669"/>
    <property type="project" value="UniProtKB-EC"/>
</dbReference>
<comment type="catalytic activity">
    <reaction evidence="1">
        <text>a long-chain fatty acyl-CoA + 2 NADPH + 2 H(+) = a long-chain primary fatty alcohol + 2 NADP(+) + CoA</text>
        <dbReference type="Rhea" id="RHEA:52716"/>
        <dbReference type="ChEBI" id="CHEBI:15378"/>
        <dbReference type="ChEBI" id="CHEBI:57287"/>
        <dbReference type="ChEBI" id="CHEBI:57783"/>
        <dbReference type="ChEBI" id="CHEBI:58349"/>
        <dbReference type="ChEBI" id="CHEBI:77396"/>
        <dbReference type="ChEBI" id="CHEBI:83139"/>
        <dbReference type="EC" id="1.2.1.84"/>
    </reaction>
</comment>
<dbReference type="InterPro" id="IPR036291">
    <property type="entry name" value="NAD(P)-bd_dom_sf"/>
</dbReference>
<organism evidence="3 4">
    <name type="scientific">Penicillium antarcticum</name>
    <dbReference type="NCBI Taxonomy" id="416450"/>
    <lineage>
        <taxon>Eukaryota</taxon>
        <taxon>Fungi</taxon>
        <taxon>Dikarya</taxon>
        <taxon>Ascomycota</taxon>
        <taxon>Pezizomycotina</taxon>
        <taxon>Eurotiomycetes</taxon>
        <taxon>Eurotiomycetidae</taxon>
        <taxon>Eurotiales</taxon>
        <taxon>Aspergillaceae</taxon>
        <taxon>Penicillium</taxon>
    </lineage>
</organism>
<dbReference type="STRING" id="416450.A0A1V6QNB0"/>
<dbReference type="AlphaFoldDB" id="A0A1V6QNB0"/>
<evidence type="ECO:0000256" key="1">
    <source>
        <dbReference type="RuleBase" id="RU363097"/>
    </source>
</evidence>
<sequence>MWEYYEGKVILITGGSGFLGTTLVYRILQKAPCSHIFLLYRRNLSNLRELWNQWLPEEIVLKMLDPKRVTILDGDITKPECGLLVSNINMLRDKVNIVVHCASSINLVHPLGRISQNIIGATEWLANFALQLTNLERFVYVSTAYTNTHLFHATPEGDVRVKEQIYQLSATPNVQLEWSEVQKKGSSVEYQSNNFPWAYAYAKQLTERLLYDIFSCTGSSHKLLILRPSIIGPAQKYPYPGFSFPLSTPMTIFTAATALWPTLWARISTRYERPETEATNDEVPVDVVVDRLLTHLAFGTTGPVHAVSGGHARQTCKGLSFSLSLSARRLIAPSKSTKYGTAWSGLEEEISWLGG</sequence>
<comment type="function">
    <text evidence="1">Catalyzes the reduction of fatty acyl-CoA to fatty alcohols.</text>
</comment>
<accession>A0A1V6QNB0</accession>
<feature type="domain" description="Thioester reductase (TE)" evidence="2">
    <location>
        <begin position="12"/>
        <end position="290"/>
    </location>
</feature>
<comment type="caution">
    <text evidence="3">The sequence shown here is derived from an EMBL/GenBank/DDBJ whole genome shotgun (WGS) entry which is preliminary data.</text>
</comment>
<keyword evidence="1" id="KW-0521">NADP</keyword>
<comment type="similarity">
    <text evidence="1">Belongs to the fatty acyl-CoA reductase family.</text>
</comment>
<keyword evidence="4" id="KW-1185">Reference proteome</keyword>
<protein>
    <recommendedName>
        <fullName evidence="1">Fatty acyl-CoA reductase</fullName>
        <ecNumber evidence="1">1.2.1.84</ecNumber>
    </recommendedName>
</protein>
<dbReference type="SUPFAM" id="SSF51735">
    <property type="entry name" value="NAD(P)-binding Rossmann-fold domains"/>
    <property type="match status" value="1"/>
</dbReference>
<dbReference type="Proteomes" id="UP000191672">
    <property type="component" value="Unassembled WGS sequence"/>
</dbReference>
<dbReference type="GO" id="GO:0005777">
    <property type="term" value="C:peroxisome"/>
    <property type="evidence" value="ECO:0007669"/>
    <property type="project" value="TreeGrafter"/>
</dbReference>
<dbReference type="GO" id="GO:0080019">
    <property type="term" value="F:alcohol-forming very long-chain fatty acyl-CoA reductase activity"/>
    <property type="evidence" value="ECO:0007669"/>
    <property type="project" value="InterPro"/>
</dbReference>
<dbReference type="PANTHER" id="PTHR11011">
    <property type="entry name" value="MALE STERILITY PROTEIN 2-RELATED"/>
    <property type="match status" value="1"/>
</dbReference>
<dbReference type="Gene3D" id="3.40.50.720">
    <property type="entry name" value="NAD(P)-binding Rossmann-like Domain"/>
    <property type="match status" value="1"/>
</dbReference>
<dbReference type="Pfam" id="PF07993">
    <property type="entry name" value="NAD_binding_4"/>
    <property type="match status" value="1"/>
</dbReference>
<evidence type="ECO:0000313" key="3">
    <source>
        <dbReference type="EMBL" id="OQD90675.1"/>
    </source>
</evidence>
<keyword evidence="1" id="KW-0560">Oxidoreductase</keyword>
<proteinExistence type="inferred from homology"/>
<name>A0A1V6QNB0_9EURO</name>
<keyword evidence="1" id="KW-0444">Lipid biosynthesis</keyword>
<dbReference type="EMBL" id="MDYN01000001">
    <property type="protein sequence ID" value="OQD90675.1"/>
    <property type="molecule type" value="Genomic_DNA"/>
</dbReference>
<reference evidence="4" key="1">
    <citation type="journal article" date="2017" name="Nat. Microbiol.">
        <title>Global analysis of biosynthetic gene clusters reveals vast potential of secondary metabolite production in Penicillium species.</title>
        <authorList>
            <person name="Nielsen J.C."/>
            <person name="Grijseels S."/>
            <person name="Prigent S."/>
            <person name="Ji B."/>
            <person name="Dainat J."/>
            <person name="Nielsen K.F."/>
            <person name="Frisvad J.C."/>
            <person name="Workman M."/>
            <person name="Nielsen J."/>
        </authorList>
    </citation>
    <scope>NUCLEOTIDE SEQUENCE [LARGE SCALE GENOMIC DNA]</scope>
    <source>
        <strain evidence="4">IBT 31811</strain>
    </source>
</reference>
<gene>
    <name evidence="3" type="ORF">PENANT_c001G05474</name>
</gene>
<dbReference type="PANTHER" id="PTHR11011:SF45">
    <property type="entry name" value="FATTY ACYL-COA REDUCTASE CG8306-RELATED"/>
    <property type="match status" value="1"/>
</dbReference>